<sequence length="228" mass="25040">MNVAVAIEANNAAVSCICQGQLDEARVLLVGSIRSMKDQLNVDAGDATAELLKQPNQMPSAVLSLQSVSVFSLASYDAFQKRNIESSSLSLFDRVYRIRSPCADNQSLISAIILYNMAMVFHLEILLGKCHQLEKVEQLYLMCDVIAQQSKLTCSQASLLTLAALNNTAHLSSMYLMTRETGHALDDLISELAFLNRDNTIMDDDLLIFQMNAFLHSTGQGFRTAPSA</sequence>
<gene>
    <name evidence="1" type="ORF">FisN_3Hu039</name>
</gene>
<keyword evidence="2" id="KW-1185">Reference proteome</keyword>
<comment type="caution">
    <text evidence="1">The sequence shown here is derived from an EMBL/GenBank/DDBJ whole genome shotgun (WGS) entry which is preliminary data.</text>
</comment>
<dbReference type="AlphaFoldDB" id="A0A1Z5JNH3"/>
<dbReference type="InParanoid" id="A0A1Z5JNH3"/>
<dbReference type="Proteomes" id="UP000198406">
    <property type="component" value="Unassembled WGS sequence"/>
</dbReference>
<evidence type="ECO:0000313" key="1">
    <source>
        <dbReference type="EMBL" id="GAX15570.1"/>
    </source>
</evidence>
<evidence type="ECO:0000313" key="2">
    <source>
        <dbReference type="Proteomes" id="UP000198406"/>
    </source>
</evidence>
<name>A0A1Z5JNH3_FISSO</name>
<reference evidence="1 2" key="1">
    <citation type="journal article" date="2015" name="Plant Cell">
        <title>Oil accumulation by the oleaginous diatom Fistulifera solaris as revealed by the genome and transcriptome.</title>
        <authorList>
            <person name="Tanaka T."/>
            <person name="Maeda Y."/>
            <person name="Veluchamy A."/>
            <person name="Tanaka M."/>
            <person name="Abida H."/>
            <person name="Marechal E."/>
            <person name="Bowler C."/>
            <person name="Muto M."/>
            <person name="Sunaga Y."/>
            <person name="Tanaka M."/>
            <person name="Yoshino T."/>
            <person name="Taniguchi T."/>
            <person name="Fukuda Y."/>
            <person name="Nemoto M."/>
            <person name="Matsumoto M."/>
            <person name="Wong P.S."/>
            <person name="Aburatani S."/>
            <person name="Fujibuchi W."/>
        </authorList>
    </citation>
    <scope>NUCLEOTIDE SEQUENCE [LARGE SCALE GENOMIC DNA]</scope>
    <source>
        <strain evidence="1 2">JPCC DA0580</strain>
    </source>
</reference>
<proteinExistence type="predicted"/>
<protein>
    <submittedName>
        <fullName evidence="1">Uncharacterized protein</fullName>
    </submittedName>
</protein>
<organism evidence="1 2">
    <name type="scientific">Fistulifera solaris</name>
    <name type="common">Oleaginous diatom</name>
    <dbReference type="NCBI Taxonomy" id="1519565"/>
    <lineage>
        <taxon>Eukaryota</taxon>
        <taxon>Sar</taxon>
        <taxon>Stramenopiles</taxon>
        <taxon>Ochrophyta</taxon>
        <taxon>Bacillariophyta</taxon>
        <taxon>Bacillariophyceae</taxon>
        <taxon>Bacillariophycidae</taxon>
        <taxon>Naviculales</taxon>
        <taxon>Naviculaceae</taxon>
        <taxon>Fistulifera</taxon>
    </lineage>
</organism>
<accession>A0A1Z5JNH3</accession>
<dbReference type="EMBL" id="BDSP01000095">
    <property type="protein sequence ID" value="GAX15570.1"/>
    <property type="molecule type" value="Genomic_DNA"/>
</dbReference>